<comment type="similarity">
    <text evidence="1">Belongs to the EamA transporter family.</text>
</comment>
<dbReference type="InterPro" id="IPR000620">
    <property type="entry name" value="EamA_dom"/>
</dbReference>
<name>A0A6P2C134_9ACTN</name>
<sequence>MGVRATGVTGTRAGSAQTARAPVALPATLVLVGAVSVQSGAGLAARLFSELPPAAVTTLRLWAAALVMLLIAGRAAARAVAGLAARRAWADGVITLAFGLTLGFMNFAIYQAFARIPLGIAVTIEFLGPLSVTVAGTLTDARRASASRASAGGGAVSGARAMLLAGLGYATLAAAGVVLLAGGVGTTGLNWAGVAWAAAAGAAWAGYIVGSKAAGQRLPGASGLVIAMCVAAVAVTAPGLAAGGTAMFRPRFLAIGAGIGLLSSVVPYWLELETLRRIPARLFGVWMSVQPAVAALIGLAILGQRLSPAEWAGIACVVAASAGAAAAARPAAAANAAEPGAADLESAVHEPTRAG</sequence>
<dbReference type="InterPro" id="IPR037185">
    <property type="entry name" value="EmrE-like"/>
</dbReference>
<dbReference type="Proteomes" id="UP000460272">
    <property type="component" value="Unassembled WGS sequence"/>
</dbReference>
<feature type="transmembrane region" description="Helical" evidence="2">
    <location>
        <begin position="309"/>
        <end position="328"/>
    </location>
</feature>
<dbReference type="Gene3D" id="1.10.3730.20">
    <property type="match status" value="1"/>
</dbReference>
<keyword evidence="2" id="KW-0472">Membrane</keyword>
<dbReference type="SUPFAM" id="SSF103481">
    <property type="entry name" value="Multidrug resistance efflux transporter EmrE"/>
    <property type="match status" value="1"/>
</dbReference>
<evidence type="ECO:0000259" key="3">
    <source>
        <dbReference type="Pfam" id="PF00892"/>
    </source>
</evidence>
<dbReference type="GO" id="GO:0016020">
    <property type="term" value="C:membrane"/>
    <property type="evidence" value="ECO:0007669"/>
    <property type="project" value="InterPro"/>
</dbReference>
<feature type="transmembrane region" description="Helical" evidence="2">
    <location>
        <begin position="21"/>
        <end position="39"/>
    </location>
</feature>
<dbReference type="RefSeq" id="WP_145852567.1">
    <property type="nucleotide sequence ID" value="NZ_RPFW01000002.1"/>
</dbReference>
<dbReference type="EMBL" id="RPFW01000002">
    <property type="protein sequence ID" value="TVZ04860.1"/>
    <property type="molecule type" value="Genomic_DNA"/>
</dbReference>
<proteinExistence type="inferred from homology"/>
<dbReference type="AlphaFoldDB" id="A0A6P2C134"/>
<dbReference type="OrthoDB" id="9815120at2"/>
<feature type="transmembrane region" description="Helical" evidence="2">
    <location>
        <begin position="282"/>
        <end position="303"/>
    </location>
</feature>
<evidence type="ECO:0000313" key="4">
    <source>
        <dbReference type="EMBL" id="TVZ04860.1"/>
    </source>
</evidence>
<feature type="transmembrane region" description="Helical" evidence="2">
    <location>
        <begin position="188"/>
        <end position="209"/>
    </location>
</feature>
<accession>A0A6P2C134</accession>
<comment type="caution">
    <text evidence="4">The sequence shown here is derived from an EMBL/GenBank/DDBJ whole genome shotgun (WGS) entry which is preliminary data.</text>
</comment>
<feature type="domain" description="EamA" evidence="3">
    <location>
        <begin position="192"/>
        <end position="321"/>
    </location>
</feature>
<feature type="transmembrane region" description="Helical" evidence="2">
    <location>
        <begin position="89"/>
        <end position="110"/>
    </location>
</feature>
<reference evidence="4 5" key="1">
    <citation type="submission" date="2018-11" db="EMBL/GenBank/DDBJ databases">
        <title>Trebonia kvetii gen.nov., sp.nov., a novel acidophilic actinobacterium, and proposal of the new actinobacterial family Treboniaceae fam. nov.</title>
        <authorList>
            <person name="Rapoport D."/>
            <person name="Sagova-Mareckova M."/>
            <person name="Sedlacek I."/>
            <person name="Provaznik J."/>
            <person name="Kralova S."/>
            <person name="Pavlinic D."/>
            <person name="Benes V."/>
            <person name="Kopecky J."/>
        </authorList>
    </citation>
    <scope>NUCLEOTIDE SEQUENCE [LARGE SCALE GENOMIC DNA]</scope>
    <source>
        <strain evidence="4 5">15Tr583</strain>
    </source>
</reference>
<gene>
    <name evidence="4" type="ORF">EAS64_09460</name>
</gene>
<organism evidence="4 5">
    <name type="scientific">Trebonia kvetii</name>
    <dbReference type="NCBI Taxonomy" id="2480626"/>
    <lineage>
        <taxon>Bacteria</taxon>
        <taxon>Bacillati</taxon>
        <taxon>Actinomycetota</taxon>
        <taxon>Actinomycetes</taxon>
        <taxon>Streptosporangiales</taxon>
        <taxon>Treboniaceae</taxon>
        <taxon>Trebonia</taxon>
    </lineage>
</organism>
<evidence type="ECO:0000313" key="5">
    <source>
        <dbReference type="Proteomes" id="UP000460272"/>
    </source>
</evidence>
<feature type="transmembrane region" description="Helical" evidence="2">
    <location>
        <begin position="159"/>
        <end position="182"/>
    </location>
</feature>
<keyword evidence="5" id="KW-1185">Reference proteome</keyword>
<protein>
    <submittedName>
        <fullName evidence="4">EamA family transporter</fullName>
    </submittedName>
</protein>
<dbReference type="Pfam" id="PF00892">
    <property type="entry name" value="EamA"/>
    <property type="match status" value="1"/>
</dbReference>
<evidence type="ECO:0000256" key="2">
    <source>
        <dbReference type="SAM" id="Phobius"/>
    </source>
</evidence>
<feature type="transmembrane region" description="Helical" evidence="2">
    <location>
        <begin position="252"/>
        <end position="270"/>
    </location>
</feature>
<feature type="transmembrane region" description="Helical" evidence="2">
    <location>
        <begin position="59"/>
        <end position="77"/>
    </location>
</feature>
<feature type="transmembrane region" description="Helical" evidence="2">
    <location>
        <begin position="221"/>
        <end position="240"/>
    </location>
</feature>
<evidence type="ECO:0000256" key="1">
    <source>
        <dbReference type="ARBA" id="ARBA00007362"/>
    </source>
</evidence>
<keyword evidence="2" id="KW-1133">Transmembrane helix</keyword>
<keyword evidence="2" id="KW-0812">Transmembrane</keyword>
<feature type="transmembrane region" description="Helical" evidence="2">
    <location>
        <begin position="116"/>
        <end position="138"/>
    </location>
</feature>